<dbReference type="Gene3D" id="3.10.180.10">
    <property type="entry name" value="2,3-Dihydroxybiphenyl 1,2-Dioxygenase, domain 1"/>
    <property type="match status" value="1"/>
</dbReference>
<dbReference type="RefSeq" id="WP_049643808.1">
    <property type="nucleotide sequence ID" value="NZ_LFTY01000002.1"/>
</dbReference>
<dbReference type="AlphaFoldDB" id="A0A0J9E688"/>
<dbReference type="InterPro" id="IPR029068">
    <property type="entry name" value="Glyas_Bleomycin-R_OHBP_Dase"/>
</dbReference>
<dbReference type="PANTHER" id="PTHR33993">
    <property type="entry name" value="GLYOXALASE-RELATED"/>
    <property type="match status" value="1"/>
</dbReference>
<comment type="caution">
    <text evidence="2">The sequence shown here is derived from an EMBL/GenBank/DDBJ whole genome shotgun (WGS) entry which is preliminary data.</text>
</comment>
<dbReference type="InterPro" id="IPR052164">
    <property type="entry name" value="Anthracycline_SecMetBiosynth"/>
</dbReference>
<dbReference type="Pfam" id="PF00903">
    <property type="entry name" value="Glyoxalase"/>
    <property type="match status" value="1"/>
</dbReference>
<dbReference type="PATRIC" id="fig|1675527.3.peg.3285"/>
<gene>
    <name evidence="2" type="ORF">AIOL_003142</name>
</gene>
<keyword evidence="3" id="KW-1185">Reference proteome</keyword>
<dbReference type="Proteomes" id="UP000037178">
    <property type="component" value="Unassembled WGS sequence"/>
</dbReference>
<protein>
    <submittedName>
        <fullName evidence="2">Glyoxalase family protein</fullName>
    </submittedName>
</protein>
<organism evidence="2 3">
    <name type="scientific">Candidatus Rhodobacter oscarellae</name>
    <dbReference type="NCBI Taxonomy" id="1675527"/>
    <lineage>
        <taxon>Bacteria</taxon>
        <taxon>Pseudomonadati</taxon>
        <taxon>Pseudomonadota</taxon>
        <taxon>Alphaproteobacteria</taxon>
        <taxon>Rhodobacterales</taxon>
        <taxon>Rhodobacter group</taxon>
        <taxon>Rhodobacter</taxon>
    </lineage>
</organism>
<feature type="domain" description="VOC" evidence="1">
    <location>
        <begin position="8"/>
        <end position="123"/>
    </location>
</feature>
<dbReference type="InterPro" id="IPR037523">
    <property type="entry name" value="VOC_core"/>
</dbReference>
<dbReference type="OrthoDB" id="9793039at2"/>
<dbReference type="SUPFAM" id="SSF54593">
    <property type="entry name" value="Glyoxalase/Bleomycin resistance protein/Dihydroxybiphenyl dioxygenase"/>
    <property type="match status" value="1"/>
</dbReference>
<dbReference type="STRING" id="1675527.AIOL_003142"/>
<evidence type="ECO:0000259" key="1">
    <source>
        <dbReference type="PROSITE" id="PS51819"/>
    </source>
</evidence>
<name>A0A0J9E688_9RHOB</name>
<accession>A0A0J9E688</accession>
<sequence length="126" mass="13214">MAFTPDNALVWCEIPVTDLAASQAFYEAVFGYETTRDETGPNPIIMLPFEGKGVAGHLYPGKPPAPGTGPTLHLQVPDTVEETLARVETAGGTVVMPGAVEIPPGRFGYATDLDGNSLGLFQPKAA</sequence>
<dbReference type="EMBL" id="LFTY01000002">
    <property type="protein sequence ID" value="KMW58171.1"/>
    <property type="molecule type" value="Genomic_DNA"/>
</dbReference>
<proteinExistence type="predicted"/>
<dbReference type="CDD" id="cd07247">
    <property type="entry name" value="SgaA_N_like"/>
    <property type="match status" value="1"/>
</dbReference>
<dbReference type="PROSITE" id="PS51819">
    <property type="entry name" value="VOC"/>
    <property type="match status" value="1"/>
</dbReference>
<reference evidence="2 3" key="1">
    <citation type="submission" date="2015-06" db="EMBL/GenBank/DDBJ databases">
        <title>Draft genome sequence of an Alphaproteobacteria species associated to the Mediterranean sponge Oscarella lobularis.</title>
        <authorList>
            <person name="Jourda C."/>
            <person name="Santini S."/>
            <person name="Claverie J.-M."/>
        </authorList>
    </citation>
    <scope>NUCLEOTIDE SEQUENCE [LARGE SCALE GENOMIC DNA]</scope>
    <source>
        <strain evidence="2">IGS</strain>
    </source>
</reference>
<dbReference type="InterPro" id="IPR004360">
    <property type="entry name" value="Glyas_Fos-R_dOase_dom"/>
</dbReference>
<evidence type="ECO:0000313" key="3">
    <source>
        <dbReference type="Proteomes" id="UP000037178"/>
    </source>
</evidence>
<evidence type="ECO:0000313" key="2">
    <source>
        <dbReference type="EMBL" id="KMW58171.1"/>
    </source>
</evidence>